<keyword evidence="4" id="KW-1185">Reference proteome</keyword>
<evidence type="ECO:0000313" key="4">
    <source>
        <dbReference type="Proteomes" id="UP000660265"/>
    </source>
</evidence>
<feature type="region of interest" description="Disordered" evidence="1">
    <location>
        <begin position="1"/>
        <end position="27"/>
    </location>
</feature>
<sequence>MRDRDRPRSTAGQRAGMRTARRRNELRAEDARIQAERQTLGRTRTRAESWALIVAALVGAASLSVTAWGTYWTAQVAGDQLAQSKEQNEDKARVQASKVTFWLERPKGESRDELVIVNRSLDPVNQLVVNIHIRDDATLMLLPPNTFSMLPPCSEIRIAASDPRLDFGESKDLRVSMEFIDSAGMRWHRDSRGVLQADPGFLSLPQDGPPLENTPVRPLKECGSDQ</sequence>
<proteinExistence type="predicted"/>
<keyword evidence="2" id="KW-1133">Transmembrane helix</keyword>
<comment type="caution">
    <text evidence="3">The sequence shown here is derived from an EMBL/GenBank/DDBJ whole genome shotgun (WGS) entry which is preliminary data.</text>
</comment>
<keyword evidence="2" id="KW-0812">Transmembrane</keyword>
<evidence type="ECO:0000256" key="2">
    <source>
        <dbReference type="SAM" id="Phobius"/>
    </source>
</evidence>
<reference evidence="4" key="1">
    <citation type="journal article" date="2019" name="Int. J. Syst. Evol. Microbiol.">
        <title>The Global Catalogue of Microorganisms (GCM) 10K type strain sequencing project: providing services to taxonomists for standard genome sequencing and annotation.</title>
        <authorList>
            <consortium name="The Broad Institute Genomics Platform"/>
            <consortium name="The Broad Institute Genome Sequencing Center for Infectious Disease"/>
            <person name="Wu L."/>
            <person name="Ma J."/>
        </authorList>
    </citation>
    <scope>NUCLEOTIDE SEQUENCE [LARGE SCALE GENOMIC DNA]</scope>
    <source>
        <strain evidence="4">CGMCC 4.7275</strain>
    </source>
</reference>
<feature type="region of interest" description="Disordered" evidence="1">
    <location>
        <begin position="198"/>
        <end position="226"/>
    </location>
</feature>
<evidence type="ECO:0000313" key="3">
    <source>
        <dbReference type="EMBL" id="GGK30057.1"/>
    </source>
</evidence>
<keyword evidence="2" id="KW-0472">Membrane</keyword>
<name>A0ABQ2EWL0_9ACTN</name>
<dbReference type="EMBL" id="BMMV01000040">
    <property type="protein sequence ID" value="GGK30057.1"/>
    <property type="molecule type" value="Genomic_DNA"/>
</dbReference>
<protein>
    <submittedName>
        <fullName evidence="3">Uncharacterized protein</fullName>
    </submittedName>
</protein>
<feature type="transmembrane region" description="Helical" evidence="2">
    <location>
        <begin position="50"/>
        <end position="72"/>
    </location>
</feature>
<accession>A0ABQ2EWL0</accession>
<gene>
    <name evidence="3" type="ORF">GCM10011583_72460</name>
</gene>
<dbReference type="Proteomes" id="UP000660265">
    <property type="component" value="Unassembled WGS sequence"/>
</dbReference>
<organism evidence="3 4">
    <name type="scientific">Streptomyces camponoticapitis</name>
    <dbReference type="NCBI Taxonomy" id="1616125"/>
    <lineage>
        <taxon>Bacteria</taxon>
        <taxon>Bacillati</taxon>
        <taxon>Actinomycetota</taxon>
        <taxon>Actinomycetes</taxon>
        <taxon>Kitasatosporales</taxon>
        <taxon>Streptomycetaceae</taxon>
        <taxon>Streptomyces</taxon>
    </lineage>
</organism>
<evidence type="ECO:0000256" key="1">
    <source>
        <dbReference type="SAM" id="MobiDB-lite"/>
    </source>
</evidence>